<evidence type="ECO:0000313" key="2">
    <source>
        <dbReference type="EMBL" id="KAK7233604.1"/>
    </source>
</evidence>
<evidence type="ECO:0000313" key="3">
    <source>
        <dbReference type="Proteomes" id="UP001363151"/>
    </source>
</evidence>
<gene>
    <name evidence="2" type="ORF">SO694_001070109</name>
</gene>
<proteinExistence type="predicted"/>
<feature type="region of interest" description="Disordered" evidence="1">
    <location>
        <begin position="32"/>
        <end position="71"/>
    </location>
</feature>
<protein>
    <submittedName>
        <fullName evidence="2">Uncharacterized protein</fullName>
    </submittedName>
</protein>
<keyword evidence="3" id="KW-1185">Reference proteome</keyword>
<comment type="caution">
    <text evidence="2">The sequence shown here is derived from an EMBL/GenBank/DDBJ whole genome shotgun (WGS) entry which is preliminary data.</text>
</comment>
<name>A0ABR1FMP9_AURAN</name>
<evidence type="ECO:0000256" key="1">
    <source>
        <dbReference type="SAM" id="MobiDB-lite"/>
    </source>
</evidence>
<organism evidence="2 3">
    <name type="scientific">Aureococcus anophagefferens</name>
    <name type="common">Harmful bloom alga</name>
    <dbReference type="NCBI Taxonomy" id="44056"/>
    <lineage>
        <taxon>Eukaryota</taxon>
        <taxon>Sar</taxon>
        <taxon>Stramenopiles</taxon>
        <taxon>Ochrophyta</taxon>
        <taxon>Pelagophyceae</taxon>
        <taxon>Pelagomonadales</taxon>
        <taxon>Pelagomonadaceae</taxon>
        <taxon>Aureococcus</taxon>
    </lineage>
</organism>
<reference evidence="2 3" key="1">
    <citation type="submission" date="2024-03" db="EMBL/GenBank/DDBJ databases">
        <title>Aureococcus anophagefferens CCMP1851 and Kratosvirus quantuckense: Draft genome of a second virus-susceptible host strain in the model system.</title>
        <authorList>
            <person name="Chase E."/>
            <person name="Truchon A.R."/>
            <person name="Schepens W."/>
            <person name="Wilhelm S.W."/>
        </authorList>
    </citation>
    <scope>NUCLEOTIDE SEQUENCE [LARGE SCALE GENOMIC DNA]</scope>
    <source>
        <strain evidence="2 3">CCMP1851</strain>
    </source>
</reference>
<sequence>MPGNAAGGDDSRYYDLSDTLWNNGKGIRVDYPALPALELPPPPADDSDDDGRHDGGAGGGAHDPVESHQARERRLGVLGACCLSCLNPVTDTGTYSTLKRLVVIYDESEPEPKTEPEADEPEPKA</sequence>
<dbReference type="Proteomes" id="UP001363151">
    <property type="component" value="Unassembled WGS sequence"/>
</dbReference>
<accession>A0ABR1FMP9</accession>
<dbReference type="EMBL" id="JBBJCI010000358">
    <property type="protein sequence ID" value="KAK7233604.1"/>
    <property type="molecule type" value="Genomic_DNA"/>
</dbReference>